<reference evidence="18 19" key="1">
    <citation type="submission" date="2024-04" db="EMBL/GenBank/DDBJ databases">
        <title>Tritrichomonas musculus Genome.</title>
        <authorList>
            <person name="Alves-Ferreira E."/>
            <person name="Grigg M."/>
            <person name="Lorenzi H."/>
            <person name="Galac M."/>
        </authorList>
    </citation>
    <scope>NUCLEOTIDE SEQUENCE [LARGE SCALE GENOMIC DNA]</scope>
    <source>
        <strain evidence="18 19">EAF2021</strain>
    </source>
</reference>
<keyword evidence="13" id="KW-1133">Transmembrane helix</keyword>
<accession>A0ABR2JLD4</accession>
<keyword evidence="3" id="KW-0813">Transport</keyword>
<evidence type="ECO:0000256" key="10">
    <source>
        <dbReference type="ARBA" id="ARBA00022805"/>
    </source>
</evidence>
<keyword evidence="5" id="KW-0934">Plastid</keyword>
<keyword evidence="15" id="KW-0472">Membrane</keyword>
<dbReference type="SUPFAM" id="SSF52540">
    <property type="entry name" value="P-loop containing nucleoside triphosphate hydrolases"/>
    <property type="match status" value="1"/>
</dbReference>
<keyword evidence="7" id="KW-0479">Metal-binding</keyword>
<dbReference type="PANTHER" id="PTHR10903">
    <property type="entry name" value="GTPASE, IMAP FAMILY MEMBER-RELATED"/>
    <property type="match status" value="1"/>
</dbReference>
<keyword evidence="10" id="KW-1002">Plastid outer membrane</keyword>
<evidence type="ECO:0000256" key="15">
    <source>
        <dbReference type="ARBA" id="ARBA00023136"/>
    </source>
</evidence>
<dbReference type="PANTHER" id="PTHR10903:SF135">
    <property type="entry name" value="TRANSLOCASE OF CHLOROPLAST 120, CHLOROPLASTIC-RELATED"/>
    <property type="match status" value="1"/>
</dbReference>
<evidence type="ECO:0000256" key="3">
    <source>
        <dbReference type="ARBA" id="ARBA00022448"/>
    </source>
</evidence>
<comment type="subcellular location">
    <subcellularLocation>
        <location evidence="2">Membrane</location>
        <topology evidence="2">Single-pass membrane protein</topology>
    </subcellularLocation>
    <subcellularLocation>
        <location evidence="16">Plastid</location>
        <location evidence="16">Chloroplast outer membrane</location>
    </subcellularLocation>
</comment>
<evidence type="ECO:0000256" key="14">
    <source>
        <dbReference type="ARBA" id="ARBA00023134"/>
    </source>
</evidence>
<comment type="cofactor">
    <cofactor evidence="1">
        <name>Mg(2+)</name>
        <dbReference type="ChEBI" id="CHEBI:18420"/>
    </cofactor>
</comment>
<evidence type="ECO:0000256" key="4">
    <source>
        <dbReference type="ARBA" id="ARBA00022528"/>
    </source>
</evidence>
<keyword evidence="14" id="KW-0342">GTP-binding</keyword>
<evidence type="ECO:0000256" key="2">
    <source>
        <dbReference type="ARBA" id="ARBA00004167"/>
    </source>
</evidence>
<keyword evidence="12" id="KW-0653">Protein transport</keyword>
<dbReference type="InterPro" id="IPR006703">
    <property type="entry name" value="G_AIG1"/>
</dbReference>
<keyword evidence="9" id="KW-0378">Hydrolase</keyword>
<evidence type="ECO:0000256" key="7">
    <source>
        <dbReference type="ARBA" id="ARBA00022723"/>
    </source>
</evidence>
<evidence type="ECO:0000313" key="18">
    <source>
        <dbReference type="EMBL" id="KAK8878580.1"/>
    </source>
</evidence>
<dbReference type="Proteomes" id="UP001470230">
    <property type="component" value="Unassembled WGS sequence"/>
</dbReference>
<dbReference type="InterPro" id="IPR027417">
    <property type="entry name" value="P-loop_NTPase"/>
</dbReference>
<dbReference type="Pfam" id="PF04548">
    <property type="entry name" value="AIG1"/>
    <property type="match status" value="1"/>
</dbReference>
<gene>
    <name evidence="18" type="ORF">M9Y10_005360</name>
</gene>
<feature type="domain" description="AIG1-type G" evidence="17">
    <location>
        <begin position="14"/>
        <end position="168"/>
    </location>
</feature>
<keyword evidence="8" id="KW-0547">Nucleotide-binding</keyword>
<keyword evidence="4" id="KW-0150">Chloroplast</keyword>
<keyword evidence="11" id="KW-0460">Magnesium</keyword>
<evidence type="ECO:0000313" key="19">
    <source>
        <dbReference type="Proteomes" id="UP001470230"/>
    </source>
</evidence>
<evidence type="ECO:0000256" key="11">
    <source>
        <dbReference type="ARBA" id="ARBA00022842"/>
    </source>
</evidence>
<evidence type="ECO:0000256" key="9">
    <source>
        <dbReference type="ARBA" id="ARBA00022801"/>
    </source>
</evidence>
<dbReference type="EMBL" id="JAPFFF010000011">
    <property type="protein sequence ID" value="KAK8878580.1"/>
    <property type="molecule type" value="Genomic_DNA"/>
</dbReference>
<organism evidence="18 19">
    <name type="scientific">Tritrichomonas musculus</name>
    <dbReference type="NCBI Taxonomy" id="1915356"/>
    <lineage>
        <taxon>Eukaryota</taxon>
        <taxon>Metamonada</taxon>
        <taxon>Parabasalia</taxon>
        <taxon>Tritrichomonadida</taxon>
        <taxon>Tritrichomonadidae</taxon>
        <taxon>Tritrichomonas</taxon>
    </lineage>
</organism>
<evidence type="ECO:0000256" key="16">
    <source>
        <dbReference type="ARBA" id="ARBA00024013"/>
    </source>
</evidence>
<evidence type="ECO:0000256" key="12">
    <source>
        <dbReference type="ARBA" id="ARBA00022927"/>
    </source>
</evidence>
<sequence>MSVKSCVQRKNISLLPLGRTGVGKSTLLNLLAGKVIFETDSSGKSCTKNVSKDIVEQDDMILIPINAPGFCDSDGDEQKNMNALTNFLKKLKHGLNAIAIVISFSDHRLDTNLQKSIKYLYNFFGNGNFWYHVCFVVTHCPPYEEDIINAQKSMTTGEESLKSVTLQMIRDVCNLDKDPEIPFFFFDSMHPNHPPTNESLPLFLEWLKNCEPFDTKNLEIKDVEWQYQEKRNETKTRAGPMKPIFELLPGEPKMITIEEDCPYVEKELRDHEVIREVEEWVDRKWDGLDYGTLGIARLFRDNKVKRIVNKNIIVSYEEDVVKYRKKSKQIFSGEFGKMQKNLKGYYQEEISIVESYVACWSYNCKSEDIKNKINPVKTNSKTSQPKITIHYFDKNRCRLDPKNKSNDIEELKALIG</sequence>
<evidence type="ECO:0000256" key="6">
    <source>
        <dbReference type="ARBA" id="ARBA00022692"/>
    </source>
</evidence>
<comment type="caution">
    <text evidence="18">The sequence shown here is derived from an EMBL/GenBank/DDBJ whole genome shotgun (WGS) entry which is preliminary data.</text>
</comment>
<evidence type="ECO:0000256" key="13">
    <source>
        <dbReference type="ARBA" id="ARBA00022989"/>
    </source>
</evidence>
<dbReference type="Gene3D" id="3.40.50.300">
    <property type="entry name" value="P-loop containing nucleotide triphosphate hydrolases"/>
    <property type="match status" value="1"/>
</dbReference>
<proteinExistence type="predicted"/>
<evidence type="ECO:0000256" key="8">
    <source>
        <dbReference type="ARBA" id="ARBA00022741"/>
    </source>
</evidence>
<evidence type="ECO:0000256" key="1">
    <source>
        <dbReference type="ARBA" id="ARBA00001946"/>
    </source>
</evidence>
<protein>
    <submittedName>
        <fullName evidence="18">Encoded by</fullName>
    </submittedName>
</protein>
<name>A0ABR2JLD4_9EUKA</name>
<evidence type="ECO:0000256" key="5">
    <source>
        <dbReference type="ARBA" id="ARBA00022640"/>
    </source>
</evidence>
<keyword evidence="19" id="KW-1185">Reference proteome</keyword>
<dbReference type="InterPro" id="IPR045058">
    <property type="entry name" value="GIMA/IAN/Toc"/>
</dbReference>
<evidence type="ECO:0000259" key="17">
    <source>
        <dbReference type="Pfam" id="PF04548"/>
    </source>
</evidence>
<keyword evidence="6" id="KW-0812">Transmembrane</keyword>